<protein>
    <submittedName>
        <fullName evidence="1">Uncharacterized protein</fullName>
    </submittedName>
</protein>
<organism evidence="1 2">
    <name type="scientific">Fusarium keratoplasticum</name>
    <dbReference type="NCBI Taxonomy" id="1328300"/>
    <lineage>
        <taxon>Eukaryota</taxon>
        <taxon>Fungi</taxon>
        <taxon>Dikarya</taxon>
        <taxon>Ascomycota</taxon>
        <taxon>Pezizomycotina</taxon>
        <taxon>Sordariomycetes</taxon>
        <taxon>Hypocreomycetidae</taxon>
        <taxon>Hypocreales</taxon>
        <taxon>Nectriaceae</taxon>
        <taxon>Fusarium</taxon>
        <taxon>Fusarium solani species complex</taxon>
    </lineage>
</organism>
<evidence type="ECO:0000313" key="2">
    <source>
        <dbReference type="Proteomes" id="UP001065298"/>
    </source>
</evidence>
<dbReference type="EMBL" id="CM046505">
    <property type="protein sequence ID" value="KAI8675979.1"/>
    <property type="molecule type" value="Genomic_DNA"/>
</dbReference>
<dbReference type="Proteomes" id="UP001065298">
    <property type="component" value="Chromosome 3"/>
</dbReference>
<comment type="caution">
    <text evidence="1">The sequence shown here is derived from an EMBL/GenBank/DDBJ whole genome shotgun (WGS) entry which is preliminary data.</text>
</comment>
<reference evidence="1" key="1">
    <citation type="submission" date="2022-06" db="EMBL/GenBank/DDBJ databases">
        <title>Fusarium solani species complex genomes reveal bases of compartmentalisation and animal pathogenesis.</title>
        <authorList>
            <person name="Tsai I.J."/>
        </authorList>
    </citation>
    <scope>NUCLEOTIDE SEQUENCE</scope>
    <source>
        <strain evidence="1">Fu6.1</strain>
    </source>
</reference>
<keyword evidence="2" id="KW-1185">Reference proteome</keyword>
<sequence length="239" mass="27425">MASPELTLELSELFSKIENNFKTTNLGEHRWYLLVIACLSASPDPEASAALYLYLTRQEAYQTSESRQALVRRLREALVKTICLVGVCKPIEAILAIAKIEKPEDRDYSRTRQDWQADDANHERAVNWFKQLYTRNATDTLGLFDAHKDFSWISTEITYGLYLSDRQVLDDTDTQMVVLPAIMSQNLRLETHWHIRGTRRIGVSKEDTQVICDSVRAVSEFFGIKLNRVPTVDEVEPDV</sequence>
<accession>A0ACC0R8G3</accession>
<gene>
    <name evidence="1" type="ORF">NCS57_00500800</name>
</gene>
<proteinExistence type="predicted"/>
<name>A0ACC0R8G3_9HYPO</name>
<evidence type="ECO:0000313" key="1">
    <source>
        <dbReference type="EMBL" id="KAI8675979.1"/>
    </source>
</evidence>